<name>A0A9Q8PHP4_PASFU</name>
<dbReference type="RefSeq" id="XP_047767210.1">
    <property type="nucleotide sequence ID" value="XM_047911570.1"/>
</dbReference>
<evidence type="ECO:0000313" key="3">
    <source>
        <dbReference type="Proteomes" id="UP000756132"/>
    </source>
</evidence>
<dbReference type="EMBL" id="CP090172">
    <property type="protein sequence ID" value="UJO22844.1"/>
    <property type="molecule type" value="Genomic_DNA"/>
</dbReference>
<dbReference type="KEGG" id="ffu:CLAFUR5_12422"/>
<protein>
    <submittedName>
        <fullName evidence="2">Uncharacterized protein</fullName>
    </submittedName>
</protein>
<reference evidence="2" key="2">
    <citation type="journal article" date="2022" name="Microb. Genom.">
        <title>A chromosome-scale genome assembly of the tomato pathogen Cladosporium fulvum reveals a compartmentalized genome architecture and the presence of a dispensable chromosome.</title>
        <authorList>
            <person name="Zaccaron A.Z."/>
            <person name="Chen L.H."/>
            <person name="Samaras A."/>
            <person name="Stergiopoulos I."/>
        </authorList>
    </citation>
    <scope>NUCLEOTIDE SEQUENCE</scope>
    <source>
        <strain evidence="2">Race5_Kim</strain>
    </source>
</reference>
<sequence length="129" mass="14105">MSTPAGTTTPAGQSQPVTRCANPNCETPSAPKAHWSVHKSACKPLDTKDGQSESGHPIGAFVFQGSGTTIDYFGSGFEMVIITINIFTLVRAGRRYFCIETNRTKDSTGLITTHRWINEQQYLDEHATL</sequence>
<evidence type="ECO:0000256" key="1">
    <source>
        <dbReference type="SAM" id="MobiDB-lite"/>
    </source>
</evidence>
<dbReference type="Proteomes" id="UP000756132">
    <property type="component" value="Chromosome 10"/>
</dbReference>
<accession>A0A9Q8PHP4</accession>
<keyword evidence="3" id="KW-1185">Reference proteome</keyword>
<proteinExistence type="predicted"/>
<dbReference type="GeneID" id="71992300"/>
<organism evidence="2 3">
    <name type="scientific">Passalora fulva</name>
    <name type="common">Tomato leaf mold</name>
    <name type="synonym">Cladosporium fulvum</name>
    <dbReference type="NCBI Taxonomy" id="5499"/>
    <lineage>
        <taxon>Eukaryota</taxon>
        <taxon>Fungi</taxon>
        <taxon>Dikarya</taxon>
        <taxon>Ascomycota</taxon>
        <taxon>Pezizomycotina</taxon>
        <taxon>Dothideomycetes</taxon>
        <taxon>Dothideomycetidae</taxon>
        <taxon>Mycosphaerellales</taxon>
        <taxon>Mycosphaerellaceae</taxon>
        <taxon>Fulvia</taxon>
    </lineage>
</organism>
<evidence type="ECO:0000313" key="2">
    <source>
        <dbReference type="EMBL" id="UJO22844.1"/>
    </source>
</evidence>
<feature type="region of interest" description="Disordered" evidence="1">
    <location>
        <begin position="1"/>
        <end position="32"/>
    </location>
</feature>
<feature type="compositionally biased region" description="Polar residues" evidence="1">
    <location>
        <begin position="1"/>
        <end position="17"/>
    </location>
</feature>
<dbReference type="AlphaFoldDB" id="A0A9Q8PHP4"/>
<reference evidence="2" key="1">
    <citation type="submission" date="2021-12" db="EMBL/GenBank/DDBJ databases">
        <authorList>
            <person name="Zaccaron A."/>
            <person name="Stergiopoulos I."/>
        </authorList>
    </citation>
    <scope>NUCLEOTIDE SEQUENCE</scope>
    <source>
        <strain evidence="2">Race5_Kim</strain>
    </source>
</reference>
<gene>
    <name evidence="2" type="ORF">CLAFUR5_12422</name>
</gene>